<accession>A0A1L3I9U8</accession>
<dbReference type="EMBL" id="CP016365">
    <property type="protein sequence ID" value="APG48970.1"/>
    <property type="molecule type" value="Genomic_DNA"/>
</dbReference>
<dbReference type="InterPro" id="IPR023562">
    <property type="entry name" value="ClpP/TepA"/>
</dbReference>
<sequence length="273" mass="30132">MPTERREPRPISASRSQKRPDTWRVLRWALAVQLGFAAALLGTDLAQVLPRLAWPSNAPGLTDPIGPGDQTRRFTPDRLPARAPSPGSRPLPTTDDMPSRLSFATPQWQGKTVLTLTGRIAEGDATRFTEYLATQDTPPTLVYLNSPGGSVRDALDIGRTIRERKMNTVMSASDICLSACPYVLAAGVARYADQDAMVGVHQHYFGQNTVLPAFVAVEQIQRGQGDVMRYLQDMGVDPLLMQHALVTPADEIYLLTSEEREFYRLTTSLDPIE</sequence>
<evidence type="ECO:0000313" key="2">
    <source>
        <dbReference type="EMBL" id="APG48970.1"/>
    </source>
</evidence>
<dbReference type="SUPFAM" id="SSF52096">
    <property type="entry name" value="ClpP/crotonase"/>
    <property type="match status" value="1"/>
</dbReference>
<dbReference type="AlphaFoldDB" id="A0A1L3I9U8"/>
<dbReference type="GO" id="GO:0008233">
    <property type="term" value="F:peptidase activity"/>
    <property type="evidence" value="ECO:0007669"/>
    <property type="project" value="UniProtKB-KW"/>
</dbReference>
<evidence type="ECO:0000256" key="1">
    <source>
        <dbReference type="SAM" id="MobiDB-lite"/>
    </source>
</evidence>
<feature type="compositionally biased region" description="Basic and acidic residues" evidence="1">
    <location>
        <begin position="70"/>
        <end position="80"/>
    </location>
</feature>
<proteinExistence type="predicted"/>
<geneLocation type="plasmid" evidence="3">
    <name>pp97_a</name>
</geneLocation>
<reference evidence="3" key="1">
    <citation type="submission" date="2016-07" db="EMBL/GenBank/DDBJ databases">
        <title>Phaeobacter portensis sp. nov., a tropodithietic acid producing bacterium isolated from a German harbor.</title>
        <authorList>
            <person name="Freese H.M."/>
            <person name="Bunk B."/>
            <person name="Breider S."/>
            <person name="Brinkhoff T."/>
        </authorList>
    </citation>
    <scope>NUCLEOTIDE SEQUENCE [LARGE SCALE GENOMIC DNA]</scope>
    <source>
        <strain evidence="3">P97</strain>
        <plasmid evidence="3">pp97_a</plasmid>
    </source>
</reference>
<keyword evidence="2" id="KW-0614">Plasmid</keyword>
<dbReference type="Proteomes" id="UP000183859">
    <property type="component" value="Plasmid pP97_a"/>
</dbReference>
<dbReference type="InterPro" id="IPR029045">
    <property type="entry name" value="ClpP/crotonase-like_dom_sf"/>
</dbReference>
<dbReference type="KEGG" id="php:PhaeoP97_03618"/>
<dbReference type="Pfam" id="PF00574">
    <property type="entry name" value="CLP_protease"/>
    <property type="match status" value="1"/>
</dbReference>
<organism evidence="2 3">
    <name type="scientific">Phaeobacter porticola</name>
    <dbReference type="NCBI Taxonomy" id="1844006"/>
    <lineage>
        <taxon>Bacteria</taxon>
        <taxon>Pseudomonadati</taxon>
        <taxon>Pseudomonadota</taxon>
        <taxon>Alphaproteobacteria</taxon>
        <taxon>Rhodobacterales</taxon>
        <taxon>Roseobacteraceae</taxon>
        <taxon>Phaeobacter</taxon>
    </lineage>
</organism>
<keyword evidence="2" id="KW-0645">Protease</keyword>
<dbReference type="GO" id="GO:0006508">
    <property type="term" value="P:proteolysis"/>
    <property type="evidence" value="ECO:0007669"/>
    <property type="project" value="UniProtKB-KW"/>
</dbReference>
<keyword evidence="3" id="KW-1185">Reference proteome</keyword>
<evidence type="ECO:0000313" key="3">
    <source>
        <dbReference type="Proteomes" id="UP000183859"/>
    </source>
</evidence>
<feature type="region of interest" description="Disordered" evidence="1">
    <location>
        <begin position="57"/>
        <end position="96"/>
    </location>
</feature>
<dbReference type="Gene3D" id="3.90.226.10">
    <property type="entry name" value="2-enoyl-CoA Hydratase, Chain A, domain 1"/>
    <property type="match status" value="1"/>
</dbReference>
<gene>
    <name evidence="2" type="ORF">PhaeoP97_03618</name>
</gene>
<protein>
    <submittedName>
        <fullName evidence="2">Clp protease</fullName>
    </submittedName>
</protein>
<keyword evidence="2" id="KW-0378">Hydrolase</keyword>
<name>A0A1L3I9U8_9RHOB</name>